<proteinExistence type="inferred from homology"/>
<evidence type="ECO:0000256" key="2">
    <source>
        <dbReference type="ARBA" id="ARBA00007599"/>
    </source>
</evidence>
<sequence length="158" mass="17031">MDAGFTSPSGHHGPRVPPLAGRSRLALTRDELDAWGVRFGRAAHAPMVVTLAGDLGAGKTTLVQAICRGYGVTGEVTSPTYALVHEYASPRGPVYHLDLYRLEDVRDLENIGWDDVMGAHALVLVEWPERAGDRLPGHVPLDLEHLPGDASRRLLLAG</sequence>
<dbReference type="InterPro" id="IPR027417">
    <property type="entry name" value="P-loop_NTPase"/>
</dbReference>
<evidence type="ECO:0000256" key="5">
    <source>
        <dbReference type="ARBA" id="ARBA00022694"/>
    </source>
</evidence>
<keyword evidence="6" id="KW-0479">Metal-binding</keyword>
<dbReference type="RefSeq" id="WP_284351986.1">
    <property type="nucleotide sequence ID" value="NZ_BRXS01000006.1"/>
</dbReference>
<evidence type="ECO:0000256" key="7">
    <source>
        <dbReference type="ARBA" id="ARBA00022741"/>
    </source>
</evidence>
<keyword evidence="5" id="KW-0819">tRNA processing</keyword>
<evidence type="ECO:0000256" key="9">
    <source>
        <dbReference type="ARBA" id="ARBA00022842"/>
    </source>
</evidence>
<dbReference type="Gene3D" id="3.40.50.300">
    <property type="entry name" value="P-loop containing nucleotide triphosphate hydrolases"/>
    <property type="match status" value="1"/>
</dbReference>
<evidence type="ECO:0000313" key="13">
    <source>
        <dbReference type="Proteomes" id="UP001161325"/>
    </source>
</evidence>
<evidence type="ECO:0000313" key="12">
    <source>
        <dbReference type="EMBL" id="GLC27550.1"/>
    </source>
</evidence>
<evidence type="ECO:0000256" key="3">
    <source>
        <dbReference type="ARBA" id="ARBA00019010"/>
    </source>
</evidence>
<comment type="similarity">
    <text evidence="2">Belongs to the TsaE family.</text>
</comment>
<dbReference type="PANTHER" id="PTHR33540:SF2">
    <property type="entry name" value="TRNA THREONYLCARBAMOYLADENOSINE BIOSYNTHESIS PROTEIN TSAE"/>
    <property type="match status" value="1"/>
</dbReference>
<keyword evidence="9" id="KW-0460">Magnesium</keyword>
<evidence type="ECO:0000256" key="4">
    <source>
        <dbReference type="ARBA" id="ARBA00022490"/>
    </source>
</evidence>
<keyword evidence="7" id="KW-0547">Nucleotide-binding</keyword>
<evidence type="ECO:0000256" key="10">
    <source>
        <dbReference type="ARBA" id="ARBA00032441"/>
    </source>
</evidence>
<dbReference type="GO" id="GO:0005737">
    <property type="term" value="C:cytoplasm"/>
    <property type="evidence" value="ECO:0007669"/>
    <property type="project" value="UniProtKB-SubCell"/>
</dbReference>
<dbReference type="GO" id="GO:0046872">
    <property type="term" value="F:metal ion binding"/>
    <property type="evidence" value="ECO:0007669"/>
    <property type="project" value="UniProtKB-KW"/>
</dbReference>
<accession>A0AA37V2B5</accession>
<protein>
    <recommendedName>
        <fullName evidence="3">tRNA threonylcarbamoyladenosine biosynthesis protein TsaE</fullName>
    </recommendedName>
    <alternativeName>
        <fullName evidence="10">t(6)A37 threonylcarbamoyladenosine biosynthesis protein TsaE</fullName>
    </alternativeName>
</protein>
<evidence type="ECO:0000256" key="8">
    <source>
        <dbReference type="ARBA" id="ARBA00022840"/>
    </source>
</evidence>
<name>A0AA37V2B5_9BACT</name>
<dbReference type="InterPro" id="IPR003442">
    <property type="entry name" value="T6A_TsaE"/>
</dbReference>
<dbReference type="PANTHER" id="PTHR33540">
    <property type="entry name" value="TRNA THREONYLCARBAMOYLADENOSINE BIOSYNTHESIS PROTEIN TSAE"/>
    <property type="match status" value="1"/>
</dbReference>
<comment type="caution">
    <text evidence="12">The sequence shown here is derived from an EMBL/GenBank/DDBJ whole genome shotgun (WGS) entry which is preliminary data.</text>
</comment>
<dbReference type="GO" id="GO:0002949">
    <property type="term" value="P:tRNA threonylcarbamoyladenosine modification"/>
    <property type="evidence" value="ECO:0007669"/>
    <property type="project" value="InterPro"/>
</dbReference>
<evidence type="ECO:0000256" key="11">
    <source>
        <dbReference type="SAM" id="MobiDB-lite"/>
    </source>
</evidence>
<evidence type="ECO:0000256" key="6">
    <source>
        <dbReference type="ARBA" id="ARBA00022723"/>
    </source>
</evidence>
<keyword evidence="8" id="KW-0067">ATP-binding</keyword>
<keyword evidence="4" id="KW-0963">Cytoplasm</keyword>
<organism evidence="12 13">
    <name type="scientific">Roseisolibacter agri</name>
    <dbReference type="NCBI Taxonomy" id="2014610"/>
    <lineage>
        <taxon>Bacteria</taxon>
        <taxon>Pseudomonadati</taxon>
        <taxon>Gemmatimonadota</taxon>
        <taxon>Gemmatimonadia</taxon>
        <taxon>Gemmatimonadales</taxon>
        <taxon>Gemmatimonadaceae</taxon>
        <taxon>Roseisolibacter</taxon>
    </lineage>
</organism>
<dbReference type="NCBIfam" id="TIGR00150">
    <property type="entry name" value="T6A_YjeE"/>
    <property type="match status" value="1"/>
</dbReference>
<dbReference type="CDD" id="cd00882">
    <property type="entry name" value="Ras_like_GTPase"/>
    <property type="match status" value="1"/>
</dbReference>
<dbReference type="GO" id="GO:0005524">
    <property type="term" value="F:ATP binding"/>
    <property type="evidence" value="ECO:0007669"/>
    <property type="project" value="UniProtKB-KW"/>
</dbReference>
<comment type="subcellular location">
    <subcellularLocation>
        <location evidence="1">Cytoplasm</location>
    </subcellularLocation>
</comment>
<gene>
    <name evidence="12" type="ORF">rosag_40630</name>
</gene>
<dbReference type="Proteomes" id="UP001161325">
    <property type="component" value="Unassembled WGS sequence"/>
</dbReference>
<reference evidence="12" key="1">
    <citation type="submission" date="2022-08" db="EMBL/GenBank/DDBJ databases">
        <title>Draft genome sequencing of Roseisolibacter agri AW1220.</title>
        <authorList>
            <person name="Tobiishi Y."/>
            <person name="Tonouchi A."/>
        </authorList>
    </citation>
    <scope>NUCLEOTIDE SEQUENCE</scope>
    <source>
        <strain evidence="12">AW1220</strain>
    </source>
</reference>
<dbReference type="AlphaFoldDB" id="A0AA37V2B5"/>
<feature type="region of interest" description="Disordered" evidence="11">
    <location>
        <begin position="1"/>
        <end position="20"/>
    </location>
</feature>
<dbReference type="SUPFAM" id="SSF52540">
    <property type="entry name" value="P-loop containing nucleoside triphosphate hydrolases"/>
    <property type="match status" value="1"/>
</dbReference>
<evidence type="ECO:0000256" key="1">
    <source>
        <dbReference type="ARBA" id="ARBA00004496"/>
    </source>
</evidence>
<dbReference type="Pfam" id="PF02367">
    <property type="entry name" value="TsaE"/>
    <property type="match status" value="1"/>
</dbReference>
<keyword evidence="13" id="KW-1185">Reference proteome</keyword>
<dbReference type="EMBL" id="BRXS01000006">
    <property type="protein sequence ID" value="GLC27550.1"/>
    <property type="molecule type" value="Genomic_DNA"/>
</dbReference>